<dbReference type="EMBL" id="BONJ01000019">
    <property type="protein sequence ID" value="GIG15089.1"/>
    <property type="molecule type" value="Genomic_DNA"/>
</dbReference>
<feature type="domain" description="Peptidase S1" evidence="2">
    <location>
        <begin position="250"/>
        <end position="411"/>
    </location>
</feature>
<dbReference type="AlphaFoldDB" id="A0A8J3LB27"/>
<gene>
    <name evidence="3" type="ORF">Cme02nite_34210</name>
</gene>
<feature type="signal peptide" evidence="1">
    <location>
        <begin position="1"/>
        <end position="33"/>
    </location>
</feature>
<evidence type="ECO:0000256" key="1">
    <source>
        <dbReference type="SAM" id="SignalP"/>
    </source>
</evidence>
<dbReference type="GO" id="GO:0004252">
    <property type="term" value="F:serine-type endopeptidase activity"/>
    <property type="evidence" value="ECO:0007669"/>
    <property type="project" value="InterPro"/>
</dbReference>
<dbReference type="InterPro" id="IPR001254">
    <property type="entry name" value="Trypsin_dom"/>
</dbReference>
<keyword evidence="3" id="KW-0378">Hydrolase</keyword>
<dbReference type="Gene3D" id="3.30.300.50">
    <property type="match status" value="1"/>
</dbReference>
<dbReference type="PROSITE" id="PS00134">
    <property type="entry name" value="TRYPSIN_HIS"/>
    <property type="match status" value="1"/>
</dbReference>
<dbReference type="InterPro" id="IPR018114">
    <property type="entry name" value="TRYPSIN_HIS"/>
</dbReference>
<dbReference type="InterPro" id="IPR035070">
    <property type="entry name" value="Streptogrisin_prodomain"/>
</dbReference>
<evidence type="ECO:0000259" key="2">
    <source>
        <dbReference type="Pfam" id="PF00089"/>
    </source>
</evidence>
<dbReference type="SUPFAM" id="SSF50494">
    <property type="entry name" value="Trypsin-like serine proteases"/>
    <property type="match status" value="1"/>
</dbReference>
<dbReference type="GO" id="GO:0006508">
    <property type="term" value="P:proteolysis"/>
    <property type="evidence" value="ECO:0007669"/>
    <property type="project" value="UniProtKB-KW"/>
</dbReference>
<dbReference type="PROSITE" id="PS51318">
    <property type="entry name" value="TAT"/>
    <property type="match status" value="1"/>
</dbReference>
<organism evidence="3 4">
    <name type="scientific">Catellatospora methionotrophica</name>
    <dbReference type="NCBI Taxonomy" id="121620"/>
    <lineage>
        <taxon>Bacteria</taxon>
        <taxon>Bacillati</taxon>
        <taxon>Actinomycetota</taxon>
        <taxon>Actinomycetes</taxon>
        <taxon>Micromonosporales</taxon>
        <taxon>Micromonosporaceae</taxon>
        <taxon>Catellatospora</taxon>
    </lineage>
</organism>
<comment type="caution">
    <text evidence="3">The sequence shown here is derived from an EMBL/GenBank/DDBJ whole genome shotgun (WGS) entry which is preliminary data.</text>
</comment>
<keyword evidence="4" id="KW-1185">Reference proteome</keyword>
<evidence type="ECO:0000313" key="3">
    <source>
        <dbReference type="EMBL" id="GIG15089.1"/>
    </source>
</evidence>
<dbReference type="Gene3D" id="2.40.10.10">
    <property type="entry name" value="Trypsin-like serine proteases"/>
    <property type="match status" value="2"/>
</dbReference>
<evidence type="ECO:0000313" key="4">
    <source>
        <dbReference type="Proteomes" id="UP000660339"/>
    </source>
</evidence>
<proteinExistence type="predicted"/>
<dbReference type="Proteomes" id="UP000660339">
    <property type="component" value="Unassembled WGS sequence"/>
</dbReference>
<dbReference type="InterPro" id="IPR009003">
    <property type="entry name" value="Peptidase_S1_PA"/>
</dbReference>
<keyword evidence="1" id="KW-0732">Signal</keyword>
<dbReference type="Pfam" id="PF00089">
    <property type="entry name" value="Trypsin"/>
    <property type="match status" value="1"/>
</dbReference>
<dbReference type="InterPro" id="IPR043504">
    <property type="entry name" value="Peptidase_S1_PA_chymotrypsin"/>
</dbReference>
<protein>
    <submittedName>
        <fullName evidence="3">Protease</fullName>
    </submittedName>
</protein>
<dbReference type="CDD" id="cd21112">
    <property type="entry name" value="alphaLP-like"/>
    <property type="match status" value="1"/>
</dbReference>
<accession>A0A8J3LB27</accession>
<reference evidence="3" key="1">
    <citation type="submission" date="2021-01" db="EMBL/GenBank/DDBJ databases">
        <title>Whole genome shotgun sequence of Catellatospora methionotrophica NBRC 14553.</title>
        <authorList>
            <person name="Komaki H."/>
            <person name="Tamura T."/>
        </authorList>
    </citation>
    <scope>NUCLEOTIDE SEQUENCE</scope>
    <source>
        <strain evidence="3">NBRC 14553</strain>
    </source>
</reference>
<dbReference type="InterPro" id="IPR006311">
    <property type="entry name" value="TAT_signal"/>
</dbReference>
<keyword evidence="3" id="KW-0645">Protease</keyword>
<feature type="chain" id="PRO_5035188559" evidence="1">
    <location>
        <begin position="34"/>
        <end position="427"/>
    </location>
</feature>
<name>A0A8J3LB27_9ACTN</name>
<sequence>MIEETIMFRRRRLVAGALALALATPLVPVAAAAAPTGVDVFAEEAAGFAKDRGITEAEARQRMAWQLVAPDLDTRLTAELGSRYGGLWIDVRDGDRVTIGATAVDGGVQATVKAATAELGLSVYDLVPVKRSWERLSADNDWLAGEVIRVNAGAAVALSAGIRTDLNAVQLGLPADGVLSAAQKAFVEAARARLGAGLVFGAAPGRGFAAFAGCVSPYCDPPLRGAVKINYPGVTSCTAGFVAQSKVDTKKYLVTAGHCAMGRTGNWWSKNAGLHEFKIGAVHRWIFDTYIGDMALIRIDDPSEIGWNPQPWVMVTWSLQTTENQTYHISSDNMSVVGMRVCTTGQATRMSNCGHVTELGLTANLGGLPMRNLGRTTNCSKPGDSGAPMFASHVAYGILAGGVEGDCDTVYQGIRTAERELNVNILH</sequence>